<accession>A0AAW2YKG1</accession>
<reference evidence="1 2" key="1">
    <citation type="submission" date="2024-03" db="EMBL/GenBank/DDBJ databases">
        <title>The Acrasis kona genome and developmental transcriptomes reveal deep origins of eukaryotic multicellular pathways.</title>
        <authorList>
            <person name="Sheikh S."/>
            <person name="Fu C.-J."/>
            <person name="Brown M.W."/>
            <person name="Baldauf S.L."/>
        </authorList>
    </citation>
    <scope>NUCLEOTIDE SEQUENCE [LARGE SCALE GENOMIC DNA]</scope>
    <source>
        <strain evidence="1 2">ATCC MYA-3509</strain>
    </source>
</reference>
<dbReference type="EMBL" id="JAOPGA020000251">
    <property type="protein sequence ID" value="KAL0477828.1"/>
    <property type="molecule type" value="Genomic_DNA"/>
</dbReference>
<keyword evidence="2" id="KW-1185">Reference proteome</keyword>
<gene>
    <name evidence="1" type="ORF">AKO1_005283</name>
</gene>
<dbReference type="Proteomes" id="UP001431209">
    <property type="component" value="Unassembled WGS sequence"/>
</dbReference>
<evidence type="ECO:0000313" key="2">
    <source>
        <dbReference type="Proteomes" id="UP001431209"/>
    </source>
</evidence>
<sequence length="71" mass="8250">MKITLNYVEMDVDENDTMIDVIERYEKQEKVSVERKIKRESNNMFIRATNNSLATLKIADGESLKAQLLKS</sequence>
<name>A0AAW2YKG1_9EUKA</name>
<organism evidence="1 2">
    <name type="scientific">Acrasis kona</name>
    <dbReference type="NCBI Taxonomy" id="1008807"/>
    <lineage>
        <taxon>Eukaryota</taxon>
        <taxon>Discoba</taxon>
        <taxon>Heterolobosea</taxon>
        <taxon>Tetramitia</taxon>
        <taxon>Eutetramitia</taxon>
        <taxon>Acrasidae</taxon>
        <taxon>Acrasis</taxon>
    </lineage>
</organism>
<proteinExistence type="predicted"/>
<comment type="caution">
    <text evidence="1">The sequence shown here is derived from an EMBL/GenBank/DDBJ whole genome shotgun (WGS) entry which is preliminary data.</text>
</comment>
<evidence type="ECO:0000313" key="1">
    <source>
        <dbReference type="EMBL" id="KAL0477828.1"/>
    </source>
</evidence>
<dbReference type="AlphaFoldDB" id="A0AAW2YKG1"/>
<protein>
    <submittedName>
        <fullName evidence="1">FliD</fullName>
    </submittedName>
</protein>